<proteinExistence type="predicted"/>
<evidence type="ECO:0000313" key="1">
    <source>
        <dbReference type="EMBL" id="MBD2848276.1"/>
    </source>
</evidence>
<gene>
    <name evidence="1" type="ORF">IDH44_24030</name>
</gene>
<protein>
    <recommendedName>
        <fullName evidence="3">Glycoside hydrolase family 32 protein</fullName>
    </recommendedName>
</protein>
<dbReference type="EMBL" id="JACXIZ010000060">
    <property type="protein sequence ID" value="MBD2848276.1"/>
    <property type="molecule type" value="Genomic_DNA"/>
</dbReference>
<reference evidence="1" key="1">
    <citation type="submission" date="2020-09" db="EMBL/GenBank/DDBJ databases">
        <title>A novel bacterium of genus Paenibacillus, isolated from South China Sea.</title>
        <authorList>
            <person name="Huang H."/>
            <person name="Mo K."/>
            <person name="Hu Y."/>
        </authorList>
    </citation>
    <scope>NUCLEOTIDE SEQUENCE</scope>
    <source>
        <strain evidence="1">IB182496</strain>
    </source>
</reference>
<keyword evidence="2" id="KW-1185">Reference proteome</keyword>
<dbReference type="SUPFAM" id="SSF75005">
    <property type="entry name" value="Arabinanase/levansucrase/invertase"/>
    <property type="match status" value="1"/>
</dbReference>
<name>A0A927BWQ5_9BACL</name>
<accession>A0A927BWQ5</accession>
<organism evidence="1 2">
    <name type="scientific">Paenibacillus sabuli</name>
    <dbReference type="NCBI Taxonomy" id="2772509"/>
    <lineage>
        <taxon>Bacteria</taxon>
        <taxon>Bacillati</taxon>
        <taxon>Bacillota</taxon>
        <taxon>Bacilli</taxon>
        <taxon>Bacillales</taxon>
        <taxon>Paenibacillaceae</taxon>
        <taxon>Paenibacillus</taxon>
    </lineage>
</organism>
<sequence length="509" mass="57105">MNANTEGRAQAASAGERELPAKLCFFDDYWIDFRKGTTRRWFQPEAAASFRDPDFMATVYCSAAWCPEVGKYRLWYEASPDLANDAVRYLCLAESEDGVNFAPVDVNDHPERRMRRVVFDGGSGLHGSSVIRDPHDPDPSRRYKCATMINMGAHGNGESCPVILAFSPDGVHWTARPDLVAHPYTSDALNTLYYNPIQQDYGLLMRGGYVDRRIALRRSKDMQEWSEPQIILHPSPAYNSDAQEVQFYSMWAGWMDGVFLGLLWRYNTSMTDMDFTKLFGYMETELIYSYDGLHWMQTSGNLVVDRPLPPQYGCAQLSLMGMYETSAGDAYILHGFGAKFMHGTPENNRRLNDRLNGDSSATVFYRIRKDGYCGIEGLAEGSTIITKPLQFTAAELTVNVRAGAGYARFGMMRKDGSYFDGFAFDDCVPFEGDDCAAVPQWKERRLEELVGEQVRIAIELNGAILHAITLAARPDIVKPQASFGNPMQIDDAAAKTAYAKQQQDGTIPF</sequence>
<dbReference type="Proteomes" id="UP000621560">
    <property type="component" value="Unassembled WGS sequence"/>
</dbReference>
<dbReference type="AlphaFoldDB" id="A0A927BWQ5"/>
<comment type="caution">
    <text evidence="1">The sequence shown here is derived from an EMBL/GenBank/DDBJ whole genome shotgun (WGS) entry which is preliminary data.</text>
</comment>
<evidence type="ECO:0000313" key="2">
    <source>
        <dbReference type="Proteomes" id="UP000621560"/>
    </source>
</evidence>
<dbReference type="InterPro" id="IPR023296">
    <property type="entry name" value="Glyco_hydro_beta-prop_sf"/>
</dbReference>
<evidence type="ECO:0008006" key="3">
    <source>
        <dbReference type="Google" id="ProtNLM"/>
    </source>
</evidence>
<dbReference type="RefSeq" id="WP_190921375.1">
    <property type="nucleotide sequence ID" value="NZ_JACXIZ010000060.1"/>
</dbReference>
<dbReference type="Gene3D" id="2.115.10.20">
    <property type="entry name" value="Glycosyl hydrolase domain, family 43"/>
    <property type="match status" value="1"/>
</dbReference>